<keyword evidence="2" id="KW-1185">Reference proteome</keyword>
<dbReference type="AlphaFoldDB" id="A0A9E7FTZ9"/>
<proteinExistence type="predicted"/>
<evidence type="ECO:0000313" key="1">
    <source>
        <dbReference type="EMBL" id="URD99918.1"/>
    </source>
</evidence>
<name>A0A9E7FTZ9_9LILI</name>
<dbReference type="EMBL" id="CP097506">
    <property type="protein sequence ID" value="URD99918.1"/>
    <property type="molecule type" value="Genomic_DNA"/>
</dbReference>
<organism evidence="1 2">
    <name type="scientific">Musa troglodytarum</name>
    <name type="common">fe'i banana</name>
    <dbReference type="NCBI Taxonomy" id="320322"/>
    <lineage>
        <taxon>Eukaryota</taxon>
        <taxon>Viridiplantae</taxon>
        <taxon>Streptophyta</taxon>
        <taxon>Embryophyta</taxon>
        <taxon>Tracheophyta</taxon>
        <taxon>Spermatophyta</taxon>
        <taxon>Magnoliopsida</taxon>
        <taxon>Liliopsida</taxon>
        <taxon>Zingiberales</taxon>
        <taxon>Musaceae</taxon>
        <taxon>Musa</taxon>
    </lineage>
</organism>
<dbReference type="Proteomes" id="UP001055439">
    <property type="component" value="Chromosome 4"/>
</dbReference>
<reference evidence="1" key="1">
    <citation type="submission" date="2022-05" db="EMBL/GenBank/DDBJ databases">
        <title>The Musa troglodytarum L. genome provides insights into the mechanism of non-climacteric behaviour and enrichment of carotenoids.</title>
        <authorList>
            <person name="Wang J."/>
        </authorList>
    </citation>
    <scope>NUCLEOTIDE SEQUENCE</scope>
    <source>
        <tissue evidence="1">Leaf</tissue>
    </source>
</reference>
<protein>
    <submittedName>
        <fullName evidence="1">Uncharacterized protein</fullName>
    </submittedName>
</protein>
<evidence type="ECO:0000313" key="2">
    <source>
        <dbReference type="Proteomes" id="UP001055439"/>
    </source>
</evidence>
<accession>A0A9E7FTZ9</accession>
<sequence>MEGRHHGDLAKGILFRLASDPCMHRMSPSLAVVVQLLGFQLTVEGSHALGKDSFELSTWRRKALIPLFSATKCPFVCYIIVKVHSRPSGSAAPCWFPSWGFSDSWTRAVKKN</sequence>
<gene>
    <name evidence="1" type="ORF">MUK42_11739</name>
</gene>